<evidence type="ECO:0000256" key="2">
    <source>
        <dbReference type="ARBA" id="ARBA00023015"/>
    </source>
</evidence>
<sequence length="307" mass="34227">MITNLRQLDLNLLLVFDALMQEQNLSRAAQRLHLGQSTVSNALARLRQQLGEPLFQRTARGMVPTPHAHTLYGPVRQALHLLRIGLGPQAAIDLEAELTFRVSMNDYAQAVFLPGLLARIHAIAPRVVLAVHLDDADTLARRLKTGELDLAIDYLHFDDDDLLYQPLRQQELAVIARRDHPLCSGALSLALYQDCNHVSVHSRAGRGSPLEIVLGSAKVRRKVQLYVPHYLAIPAIVAQSDMLGTVPLQLAEHFAEQYALQIFPMPMEMPAVQVSLIWHRQQDMAVGLRWLKEQIVAAFSGAEPAPR</sequence>
<comment type="similarity">
    <text evidence="1">Belongs to the LysR transcriptional regulatory family.</text>
</comment>
<evidence type="ECO:0000313" key="7">
    <source>
        <dbReference type="Proteomes" id="UP001143328"/>
    </source>
</evidence>
<evidence type="ECO:0000256" key="1">
    <source>
        <dbReference type="ARBA" id="ARBA00009437"/>
    </source>
</evidence>
<name>A0A9W6NFY5_9PSED</name>
<dbReference type="PANTHER" id="PTHR30118">
    <property type="entry name" value="HTH-TYPE TRANSCRIPTIONAL REGULATOR LEUO-RELATED"/>
    <property type="match status" value="1"/>
</dbReference>
<keyword evidence="3" id="KW-0238">DNA-binding</keyword>
<evidence type="ECO:0000259" key="5">
    <source>
        <dbReference type="PROSITE" id="PS50931"/>
    </source>
</evidence>
<reference evidence="6" key="2">
    <citation type="submission" date="2023-01" db="EMBL/GenBank/DDBJ databases">
        <authorList>
            <person name="Sun Q."/>
            <person name="Evtushenko L."/>
        </authorList>
    </citation>
    <scope>NUCLEOTIDE SEQUENCE</scope>
    <source>
        <strain evidence="6">VKM B-2935</strain>
    </source>
</reference>
<keyword evidence="2" id="KW-0805">Transcription regulation</keyword>
<evidence type="ECO:0000256" key="4">
    <source>
        <dbReference type="ARBA" id="ARBA00023163"/>
    </source>
</evidence>
<organism evidence="6 7">
    <name type="scientific">Pseudomonas turukhanskensis</name>
    <dbReference type="NCBI Taxonomy" id="1806536"/>
    <lineage>
        <taxon>Bacteria</taxon>
        <taxon>Pseudomonadati</taxon>
        <taxon>Pseudomonadota</taxon>
        <taxon>Gammaproteobacteria</taxon>
        <taxon>Pseudomonadales</taxon>
        <taxon>Pseudomonadaceae</taxon>
        <taxon>Pseudomonas</taxon>
    </lineage>
</organism>
<dbReference type="RefSeq" id="WP_271196396.1">
    <property type="nucleotide sequence ID" value="NZ_BSFN01000009.1"/>
</dbReference>
<dbReference type="InterPro" id="IPR005119">
    <property type="entry name" value="LysR_subst-bd"/>
</dbReference>
<dbReference type="InterPro" id="IPR037402">
    <property type="entry name" value="YidZ_PBP2"/>
</dbReference>
<dbReference type="GO" id="GO:0003700">
    <property type="term" value="F:DNA-binding transcription factor activity"/>
    <property type="evidence" value="ECO:0007669"/>
    <property type="project" value="InterPro"/>
</dbReference>
<dbReference type="InterPro" id="IPR036390">
    <property type="entry name" value="WH_DNA-bd_sf"/>
</dbReference>
<reference evidence="6" key="1">
    <citation type="journal article" date="2014" name="Int. J. Syst. Evol. Microbiol.">
        <title>Complete genome sequence of Corynebacterium casei LMG S-19264T (=DSM 44701T), isolated from a smear-ripened cheese.</title>
        <authorList>
            <consortium name="US DOE Joint Genome Institute (JGI-PGF)"/>
            <person name="Walter F."/>
            <person name="Albersmeier A."/>
            <person name="Kalinowski J."/>
            <person name="Ruckert C."/>
        </authorList>
    </citation>
    <scope>NUCLEOTIDE SEQUENCE</scope>
    <source>
        <strain evidence="6">VKM B-2935</strain>
    </source>
</reference>
<dbReference type="EMBL" id="BSFN01000009">
    <property type="protein sequence ID" value="GLK90204.1"/>
    <property type="molecule type" value="Genomic_DNA"/>
</dbReference>
<dbReference type="PANTHER" id="PTHR30118:SF15">
    <property type="entry name" value="TRANSCRIPTIONAL REGULATORY PROTEIN"/>
    <property type="match status" value="1"/>
</dbReference>
<keyword evidence="7" id="KW-1185">Reference proteome</keyword>
<comment type="caution">
    <text evidence="6">The sequence shown here is derived from an EMBL/GenBank/DDBJ whole genome shotgun (WGS) entry which is preliminary data.</text>
</comment>
<dbReference type="Pfam" id="PF03466">
    <property type="entry name" value="LysR_substrate"/>
    <property type="match status" value="1"/>
</dbReference>
<dbReference type="Pfam" id="PF00126">
    <property type="entry name" value="HTH_1"/>
    <property type="match status" value="1"/>
</dbReference>
<dbReference type="InterPro" id="IPR050389">
    <property type="entry name" value="LysR-type_TF"/>
</dbReference>
<feature type="domain" description="HTH lysR-type" evidence="5">
    <location>
        <begin position="8"/>
        <end position="65"/>
    </location>
</feature>
<dbReference type="InterPro" id="IPR036388">
    <property type="entry name" value="WH-like_DNA-bd_sf"/>
</dbReference>
<keyword evidence="4" id="KW-0804">Transcription</keyword>
<dbReference type="InterPro" id="IPR000847">
    <property type="entry name" value="LysR_HTH_N"/>
</dbReference>
<protein>
    <submittedName>
        <fullName evidence="6">LysR family transcriptional regulator</fullName>
    </submittedName>
</protein>
<dbReference type="Proteomes" id="UP001143328">
    <property type="component" value="Unassembled WGS sequence"/>
</dbReference>
<dbReference type="SUPFAM" id="SSF53850">
    <property type="entry name" value="Periplasmic binding protein-like II"/>
    <property type="match status" value="1"/>
</dbReference>
<dbReference type="AlphaFoldDB" id="A0A9W6NFY5"/>
<evidence type="ECO:0000256" key="3">
    <source>
        <dbReference type="ARBA" id="ARBA00023125"/>
    </source>
</evidence>
<dbReference type="SUPFAM" id="SSF46785">
    <property type="entry name" value="Winged helix' DNA-binding domain"/>
    <property type="match status" value="1"/>
</dbReference>
<gene>
    <name evidence="6" type="ORF">GCM10017655_32660</name>
</gene>
<dbReference type="PROSITE" id="PS50931">
    <property type="entry name" value="HTH_LYSR"/>
    <property type="match status" value="1"/>
</dbReference>
<proteinExistence type="inferred from homology"/>
<accession>A0A9W6NFY5</accession>
<dbReference type="Gene3D" id="3.40.190.10">
    <property type="entry name" value="Periplasmic binding protein-like II"/>
    <property type="match status" value="2"/>
</dbReference>
<dbReference type="PRINTS" id="PR00039">
    <property type="entry name" value="HTHLYSR"/>
</dbReference>
<dbReference type="CDD" id="cd08417">
    <property type="entry name" value="PBP2_Nitroaromatics_like"/>
    <property type="match status" value="1"/>
</dbReference>
<dbReference type="Gene3D" id="1.10.10.10">
    <property type="entry name" value="Winged helix-like DNA-binding domain superfamily/Winged helix DNA-binding domain"/>
    <property type="match status" value="1"/>
</dbReference>
<dbReference type="GO" id="GO:0003677">
    <property type="term" value="F:DNA binding"/>
    <property type="evidence" value="ECO:0007669"/>
    <property type="project" value="UniProtKB-KW"/>
</dbReference>
<evidence type="ECO:0000313" key="6">
    <source>
        <dbReference type="EMBL" id="GLK90204.1"/>
    </source>
</evidence>